<organism evidence="2 3">
    <name type="scientific">Virgibacillus alimentarius</name>
    <dbReference type="NCBI Taxonomy" id="698769"/>
    <lineage>
        <taxon>Bacteria</taxon>
        <taxon>Bacillati</taxon>
        <taxon>Bacillota</taxon>
        <taxon>Bacilli</taxon>
        <taxon>Bacillales</taxon>
        <taxon>Bacillaceae</taxon>
        <taxon>Virgibacillus</taxon>
    </lineage>
</organism>
<evidence type="ECO:0000313" key="2">
    <source>
        <dbReference type="EMBL" id="MBP2258603.1"/>
    </source>
</evidence>
<dbReference type="Proteomes" id="UP001519294">
    <property type="component" value="Unassembled WGS sequence"/>
</dbReference>
<comment type="caution">
    <text evidence="2">The sequence shown here is derived from an EMBL/GenBank/DDBJ whole genome shotgun (WGS) entry which is preliminary data.</text>
</comment>
<proteinExistence type="predicted"/>
<dbReference type="InterPro" id="IPR029058">
    <property type="entry name" value="AB_hydrolase_fold"/>
</dbReference>
<feature type="domain" description="AB hydrolase-1" evidence="1">
    <location>
        <begin position="28"/>
        <end position="261"/>
    </location>
</feature>
<dbReference type="InterPro" id="IPR000639">
    <property type="entry name" value="Epox_hydrolase-like"/>
</dbReference>
<dbReference type="EMBL" id="JAGIKX010000030">
    <property type="protein sequence ID" value="MBP2258603.1"/>
    <property type="molecule type" value="Genomic_DNA"/>
</dbReference>
<keyword evidence="3" id="KW-1185">Reference proteome</keyword>
<accession>A0ABS4SAS3</accession>
<sequence>MKKNAYTKTMITLAGAKVYCEYFLNEKPPILLLHGFVSSTYTFNRLIPLLQKNFSVIAIDLIGFGRSEKSTTFIYSYANYARLVAECIDYFQLKNVTIAGHSMGGQIALYTTRIIPQKINKLILLASSSYLGKVRKSLIYSSYLPLFHLIAKRKIQKQGVKQTLTNALYDPSFITSELLEEYGRPLEEGNFYKSLVRLLRHREGDLKPEQLQTIHTPALLIWGEKDNVVPLHVGRRLVKDLPNAKLITYEKAGHLITEERPKEIYEQILSFVLKT</sequence>
<dbReference type="Gene3D" id="3.40.50.1820">
    <property type="entry name" value="alpha/beta hydrolase"/>
    <property type="match status" value="1"/>
</dbReference>
<dbReference type="PRINTS" id="PR00412">
    <property type="entry name" value="EPOXHYDRLASE"/>
</dbReference>
<dbReference type="PANTHER" id="PTHR46438:SF11">
    <property type="entry name" value="LIPASE-RELATED"/>
    <property type="match status" value="1"/>
</dbReference>
<evidence type="ECO:0000259" key="1">
    <source>
        <dbReference type="Pfam" id="PF00561"/>
    </source>
</evidence>
<evidence type="ECO:0000313" key="3">
    <source>
        <dbReference type="Proteomes" id="UP001519294"/>
    </source>
</evidence>
<reference evidence="2 3" key="1">
    <citation type="submission" date="2021-03" db="EMBL/GenBank/DDBJ databases">
        <title>Genomic Encyclopedia of Type Strains, Phase IV (KMG-IV): sequencing the most valuable type-strain genomes for metagenomic binning, comparative biology and taxonomic classification.</title>
        <authorList>
            <person name="Goeker M."/>
        </authorList>
    </citation>
    <scope>NUCLEOTIDE SEQUENCE [LARGE SCALE GENOMIC DNA]</scope>
    <source>
        <strain evidence="2 3">DSM 25790</strain>
    </source>
</reference>
<dbReference type="PRINTS" id="PR00111">
    <property type="entry name" value="ABHYDROLASE"/>
</dbReference>
<name>A0ABS4SAS3_9BACI</name>
<gene>
    <name evidence="2" type="ORF">J2Z81_002586</name>
</gene>
<dbReference type="PANTHER" id="PTHR46438">
    <property type="entry name" value="ALPHA/BETA-HYDROLASES SUPERFAMILY PROTEIN"/>
    <property type="match status" value="1"/>
</dbReference>
<dbReference type="RefSeq" id="WP_319023840.1">
    <property type="nucleotide sequence ID" value="NZ_JAGIKX010000030.1"/>
</dbReference>
<dbReference type="SUPFAM" id="SSF53474">
    <property type="entry name" value="alpha/beta-Hydrolases"/>
    <property type="match status" value="1"/>
</dbReference>
<protein>
    <submittedName>
        <fullName evidence="2">Pimeloyl-ACP methyl ester carboxylesterase</fullName>
    </submittedName>
</protein>
<dbReference type="Pfam" id="PF00561">
    <property type="entry name" value="Abhydrolase_1"/>
    <property type="match status" value="1"/>
</dbReference>
<dbReference type="InterPro" id="IPR000073">
    <property type="entry name" value="AB_hydrolase_1"/>
</dbReference>